<dbReference type="RefSeq" id="WP_269944810.1">
    <property type="nucleotide sequence ID" value="NZ_JAKMUT010000008.1"/>
</dbReference>
<keyword evidence="9" id="KW-1185">Reference proteome</keyword>
<evidence type="ECO:0000259" key="7">
    <source>
        <dbReference type="PROSITE" id="PS50850"/>
    </source>
</evidence>
<keyword evidence="3 6" id="KW-1133">Transmembrane helix</keyword>
<reference evidence="8" key="1">
    <citation type="submission" date="2022-02" db="EMBL/GenBank/DDBJ databases">
        <title>Corynebacterium sp. from urogenital microbiome.</title>
        <authorList>
            <person name="Cappelli E.A."/>
            <person name="Ribeiro T.G."/>
            <person name="Peixe L."/>
        </authorList>
    </citation>
    <scope>NUCLEOTIDE SEQUENCE</scope>
    <source>
        <strain evidence="8">C8Ua_174</strain>
    </source>
</reference>
<feature type="transmembrane region" description="Helical" evidence="6">
    <location>
        <begin position="307"/>
        <end position="324"/>
    </location>
</feature>
<comment type="caution">
    <text evidence="8">The sequence shown here is derived from an EMBL/GenBank/DDBJ whole genome shotgun (WGS) entry which is preliminary data.</text>
</comment>
<dbReference type="EMBL" id="JAKMUT010000008">
    <property type="protein sequence ID" value="MCZ9290329.1"/>
    <property type="molecule type" value="Genomic_DNA"/>
</dbReference>
<feature type="transmembrane region" description="Helical" evidence="6">
    <location>
        <begin position="49"/>
        <end position="70"/>
    </location>
</feature>
<dbReference type="AlphaFoldDB" id="A0A9X3RFQ4"/>
<dbReference type="PROSITE" id="PS50850">
    <property type="entry name" value="MFS"/>
    <property type="match status" value="1"/>
</dbReference>
<feature type="transmembrane region" description="Helical" evidence="6">
    <location>
        <begin position="330"/>
        <end position="352"/>
    </location>
</feature>
<dbReference type="InterPro" id="IPR011701">
    <property type="entry name" value="MFS"/>
</dbReference>
<organism evidence="8 9">
    <name type="scientific">Corynebacterium evansiae</name>
    <dbReference type="NCBI Taxonomy" id="2913499"/>
    <lineage>
        <taxon>Bacteria</taxon>
        <taxon>Bacillati</taxon>
        <taxon>Actinomycetota</taxon>
        <taxon>Actinomycetes</taxon>
        <taxon>Mycobacteriales</taxon>
        <taxon>Corynebacteriaceae</taxon>
        <taxon>Corynebacterium</taxon>
    </lineage>
</organism>
<evidence type="ECO:0000256" key="6">
    <source>
        <dbReference type="SAM" id="Phobius"/>
    </source>
</evidence>
<feature type="transmembrane region" description="Helical" evidence="6">
    <location>
        <begin position="82"/>
        <end position="101"/>
    </location>
</feature>
<proteinExistence type="predicted"/>
<dbReference type="GO" id="GO:0005886">
    <property type="term" value="C:plasma membrane"/>
    <property type="evidence" value="ECO:0007669"/>
    <property type="project" value="UniProtKB-SubCell"/>
</dbReference>
<protein>
    <submittedName>
        <fullName evidence="8">MFS transporter</fullName>
    </submittedName>
</protein>
<evidence type="ECO:0000313" key="8">
    <source>
        <dbReference type="EMBL" id="MCZ9290329.1"/>
    </source>
</evidence>
<keyword evidence="4 6" id="KW-0472">Membrane</keyword>
<dbReference type="SUPFAM" id="SSF103473">
    <property type="entry name" value="MFS general substrate transporter"/>
    <property type="match status" value="1"/>
</dbReference>
<evidence type="ECO:0000256" key="1">
    <source>
        <dbReference type="ARBA" id="ARBA00004651"/>
    </source>
</evidence>
<name>A0A9X3RFQ4_9CORY</name>
<dbReference type="InterPro" id="IPR036259">
    <property type="entry name" value="MFS_trans_sf"/>
</dbReference>
<dbReference type="GO" id="GO:0022857">
    <property type="term" value="F:transmembrane transporter activity"/>
    <property type="evidence" value="ECO:0007669"/>
    <property type="project" value="InterPro"/>
</dbReference>
<keyword evidence="2 6" id="KW-0812">Transmembrane</keyword>
<feature type="transmembrane region" description="Helical" evidence="6">
    <location>
        <begin position="404"/>
        <end position="424"/>
    </location>
</feature>
<evidence type="ECO:0000256" key="5">
    <source>
        <dbReference type="SAM" id="MobiDB-lite"/>
    </source>
</evidence>
<feature type="transmembrane region" description="Helical" evidence="6">
    <location>
        <begin position="373"/>
        <end position="392"/>
    </location>
</feature>
<evidence type="ECO:0000256" key="3">
    <source>
        <dbReference type="ARBA" id="ARBA00022989"/>
    </source>
</evidence>
<evidence type="ECO:0000256" key="4">
    <source>
        <dbReference type="ARBA" id="ARBA00023136"/>
    </source>
</evidence>
<feature type="transmembrane region" description="Helical" evidence="6">
    <location>
        <begin position="172"/>
        <end position="190"/>
    </location>
</feature>
<feature type="transmembrane region" description="Helical" evidence="6">
    <location>
        <begin position="243"/>
        <end position="263"/>
    </location>
</feature>
<dbReference type="InterPro" id="IPR050382">
    <property type="entry name" value="MFS_Na/Anion_cotransporter"/>
</dbReference>
<dbReference type="CDD" id="cd06174">
    <property type="entry name" value="MFS"/>
    <property type="match status" value="1"/>
</dbReference>
<dbReference type="InterPro" id="IPR020846">
    <property type="entry name" value="MFS_dom"/>
</dbReference>
<feature type="region of interest" description="Disordered" evidence="5">
    <location>
        <begin position="198"/>
        <end position="217"/>
    </location>
</feature>
<feature type="transmembrane region" description="Helical" evidence="6">
    <location>
        <begin position="275"/>
        <end position="295"/>
    </location>
</feature>
<dbReference type="PANTHER" id="PTHR11662:SF399">
    <property type="entry name" value="FI19708P1-RELATED"/>
    <property type="match status" value="1"/>
</dbReference>
<evidence type="ECO:0000256" key="2">
    <source>
        <dbReference type="ARBA" id="ARBA00022692"/>
    </source>
</evidence>
<gene>
    <name evidence="8" type="ORF">L8V00_08975</name>
</gene>
<dbReference type="Pfam" id="PF07690">
    <property type="entry name" value="MFS_1"/>
    <property type="match status" value="1"/>
</dbReference>
<feature type="transmembrane region" description="Helical" evidence="6">
    <location>
        <begin position="12"/>
        <end position="29"/>
    </location>
</feature>
<accession>A0A9X3RFQ4</accession>
<comment type="subcellular location">
    <subcellularLocation>
        <location evidence="1">Cell membrane</location>
        <topology evidence="1">Multi-pass membrane protein</topology>
    </subcellularLocation>
</comment>
<sequence>MTATDKDKLSARALIVWGAGVLCYTLAVTGRTSFGVASVDAIDRFHINAAQLAVFTALQLAVYAFAQIPVGLLVDRFGPRKLMVAGAFVMAVGQVTLAFTTSYPVAIFARMLIGAGDATAFLSVMRLIPAWIPLRHAPLLGQLTGAVGQFGQFLSAVPFLSLLHATSWQTGFVSLGAVGALLALAAGVLVKDSPEPEAEAEAARGNATESEKTTTAAKPAERLGVKKVLANVLTNRVCWHGFFIHWTGLGALVVFTLLWGLPIMTLGLGLPADQAGLALSLGTLASVAVGPIVGLLSARFYNRRMQIVMIFSITGWLGWLWFFTSAPTGVLWAACLMNIIMGFTGPVANLGFDSVREKVDRRFVATGTGLANMGGWVAGMIGAQAVGVLLNLRAPDGNYGWSDFGVAWIAVATVWACGFCGMWLTRDRNVRRYA</sequence>
<dbReference type="PANTHER" id="PTHR11662">
    <property type="entry name" value="SOLUTE CARRIER FAMILY 17"/>
    <property type="match status" value="1"/>
</dbReference>
<feature type="domain" description="Major facilitator superfamily (MFS) profile" evidence="7">
    <location>
        <begin position="11"/>
        <end position="430"/>
    </location>
</feature>
<dbReference type="Gene3D" id="1.20.1250.20">
    <property type="entry name" value="MFS general substrate transporter like domains"/>
    <property type="match status" value="2"/>
</dbReference>
<evidence type="ECO:0000313" key="9">
    <source>
        <dbReference type="Proteomes" id="UP001146469"/>
    </source>
</evidence>
<dbReference type="Proteomes" id="UP001146469">
    <property type="component" value="Unassembled WGS sequence"/>
</dbReference>